<dbReference type="EMBL" id="BAABCV010000005">
    <property type="protein sequence ID" value="GAA4094435.1"/>
    <property type="molecule type" value="Genomic_DNA"/>
</dbReference>
<name>A0ABP7WQX1_9SPHI</name>
<evidence type="ECO:0000256" key="1">
    <source>
        <dbReference type="SAM" id="SignalP"/>
    </source>
</evidence>
<organism evidence="3 4">
    <name type="scientific">Mucilaginibacter panaciglaebae</name>
    <dbReference type="NCBI Taxonomy" id="502331"/>
    <lineage>
        <taxon>Bacteria</taxon>
        <taxon>Pseudomonadati</taxon>
        <taxon>Bacteroidota</taxon>
        <taxon>Sphingobacteriia</taxon>
        <taxon>Sphingobacteriales</taxon>
        <taxon>Sphingobacteriaceae</taxon>
        <taxon>Mucilaginibacter</taxon>
    </lineage>
</organism>
<dbReference type="Proteomes" id="UP001500841">
    <property type="component" value="Unassembled WGS sequence"/>
</dbReference>
<evidence type="ECO:0000259" key="2">
    <source>
        <dbReference type="Pfam" id="PF06439"/>
    </source>
</evidence>
<dbReference type="RefSeq" id="WP_345102805.1">
    <property type="nucleotide sequence ID" value="NZ_BAABCV010000005.1"/>
</dbReference>
<protein>
    <recommendedName>
        <fullName evidence="2">3-keto-alpha-glucoside-1,2-lyase/3-keto-2-hydroxy-glucal hydratase domain-containing protein</fullName>
    </recommendedName>
</protein>
<keyword evidence="1" id="KW-0732">Signal</keyword>
<proteinExistence type="predicted"/>
<accession>A0ABP7WQX1</accession>
<evidence type="ECO:0000313" key="4">
    <source>
        <dbReference type="Proteomes" id="UP001500841"/>
    </source>
</evidence>
<sequence length="237" mass="25998">MKKLILTLLLGAAMTSAFSQKTKDNTLTKKEASQHWKLLFDGTTTNGWTNANGAAVTAAPGAWEIVNGALTLKKGANGGDIYTADEYGDFEFTADFNIEPGTNTGIKYFCYKYDKGGNLGCEFQIIDDVLGEDNKQANHLLGSLYDVLPPVEANKKVNPPGQWNTIRIVAKGKNVQHWVNGKKVLEYTRGSDEYLAGVAKSKFSKVEPVFGTVEKGRIQLQDHHGPVAYKNIKVRNL</sequence>
<dbReference type="InterPro" id="IPR010496">
    <property type="entry name" value="AL/BT2_dom"/>
</dbReference>
<feature type="domain" description="3-keto-alpha-glucoside-1,2-lyase/3-keto-2-hydroxy-glucal hydratase" evidence="2">
    <location>
        <begin position="36"/>
        <end position="235"/>
    </location>
</feature>
<dbReference type="Gene3D" id="2.60.120.560">
    <property type="entry name" value="Exo-inulinase, domain 1"/>
    <property type="match status" value="1"/>
</dbReference>
<gene>
    <name evidence="3" type="ORF">GCM10022392_16510</name>
</gene>
<reference evidence="4" key="1">
    <citation type="journal article" date="2019" name="Int. J. Syst. Evol. Microbiol.">
        <title>The Global Catalogue of Microorganisms (GCM) 10K type strain sequencing project: providing services to taxonomists for standard genome sequencing and annotation.</title>
        <authorList>
            <consortium name="The Broad Institute Genomics Platform"/>
            <consortium name="The Broad Institute Genome Sequencing Center for Infectious Disease"/>
            <person name="Wu L."/>
            <person name="Ma J."/>
        </authorList>
    </citation>
    <scope>NUCLEOTIDE SEQUENCE [LARGE SCALE GENOMIC DNA]</scope>
    <source>
        <strain evidence="4">JCM 17085</strain>
    </source>
</reference>
<keyword evidence="4" id="KW-1185">Reference proteome</keyword>
<dbReference type="Pfam" id="PF06439">
    <property type="entry name" value="3keto-disac_hyd"/>
    <property type="match status" value="1"/>
</dbReference>
<feature type="signal peptide" evidence="1">
    <location>
        <begin position="1"/>
        <end position="19"/>
    </location>
</feature>
<comment type="caution">
    <text evidence="3">The sequence shown here is derived from an EMBL/GenBank/DDBJ whole genome shotgun (WGS) entry which is preliminary data.</text>
</comment>
<feature type="chain" id="PRO_5045282212" description="3-keto-alpha-glucoside-1,2-lyase/3-keto-2-hydroxy-glucal hydratase domain-containing protein" evidence="1">
    <location>
        <begin position="20"/>
        <end position="237"/>
    </location>
</feature>
<evidence type="ECO:0000313" key="3">
    <source>
        <dbReference type="EMBL" id="GAA4094435.1"/>
    </source>
</evidence>